<keyword evidence="5" id="KW-1185">Reference proteome</keyword>
<protein>
    <submittedName>
        <fullName evidence="4">Sulfotransferase domain-containing protein</fullName>
    </submittedName>
</protein>
<dbReference type="EMBL" id="FNGE01000008">
    <property type="protein sequence ID" value="SDL28454.1"/>
    <property type="molecule type" value="Genomic_DNA"/>
</dbReference>
<proteinExistence type="inferred from homology"/>
<evidence type="ECO:0000313" key="4">
    <source>
        <dbReference type="EMBL" id="SDL28454.1"/>
    </source>
</evidence>
<sequence length="289" mass="32956">MTKLFKSPQIMWKRAANGVGMAYHSARIDAVLASYPKSGRTWFRFILSTYLADAFDLKARPDLYSMFGVMPNFDMDRERGLPAFAHARHRPRPPLVPVSHLPYSRLRFRNHPVIFMMRDPRDVMVSSYFHATRQKHRFSGDIDGFLKDPGQGVTSLAKYLNDWAAGLRGRRHVVVSYEELSDDPHGQTARVLSFLGVETRPEILDKAVEAARFQNMQELELAKGLPGHEYDRSDSESRRMRRGKVGGFADYLTPEQIRLVETACDRELTPQAKALLARSMAERASAREA</sequence>
<reference evidence="5" key="1">
    <citation type="submission" date="2016-10" db="EMBL/GenBank/DDBJ databases">
        <authorList>
            <person name="Varghese N."/>
            <person name="Submissions S."/>
        </authorList>
    </citation>
    <scope>NUCLEOTIDE SEQUENCE [LARGE SCALE GENOMIC DNA]</scope>
    <source>
        <strain evidence="5">CGMCC 1.7655</strain>
    </source>
</reference>
<dbReference type="PANTHER" id="PTHR11783">
    <property type="entry name" value="SULFOTRANSFERASE SULT"/>
    <property type="match status" value="1"/>
</dbReference>
<dbReference type="SUPFAM" id="SSF52540">
    <property type="entry name" value="P-loop containing nucleoside triphosphate hydrolases"/>
    <property type="match status" value="1"/>
</dbReference>
<dbReference type="GO" id="GO:0008146">
    <property type="term" value="F:sulfotransferase activity"/>
    <property type="evidence" value="ECO:0007669"/>
    <property type="project" value="InterPro"/>
</dbReference>
<dbReference type="InterPro" id="IPR027417">
    <property type="entry name" value="P-loop_NTPase"/>
</dbReference>
<keyword evidence="2 4" id="KW-0808">Transferase</keyword>
<dbReference type="STRING" id="525640.SAMN04487971_108127"/>
<feature type="domain" description="Sulfotransferase" evidence="3">
    <location>
        <begin position="29"/>
        <end position="268"/>
    </location>
</feature>
<dbReference type="Proteomes" id="UP000199555">
    <property type="component" value="Unassembled WGS sequence"/>
</dbReference>
<evidence type="ECO:0000313" key="5">
    <source>
        <dbReference type="Proteomes" id="UP000199555"/>
    </source>
</evidence>
<dbReference type="AlphaFoldDB" id="A0A1G9IUG9"/>
<comment type="similarity">
    <text evidence="1">Belongs to the sulfotransferase 1 family.</text>
</comment>
<dbReference type="Gene3D" id="3.40.50.300">
    <property type="entry name" value="P-loop containing nucleotide triphosphate hydrolases"/>
    <property type="match status" value="1"/>
</dbReference>
<evidence type="ECO:0000256" key="2">
    <source>
        <dbReference type="ARBA" id="ARBA00022679"/>
    </source>
</evidence>
<name>A0A1G9IUG9_9RHOB</name>
<dbReference type="InterPro" id="IPR000863">
    <property type="entry name" value="Sulfotransferase_dom"/>
</dbReference>
<accession>A0A1G9IUG9</accession>
<evidence type="ECO:0000259" key="3">
    <source>
        <dbReference type="Pfam" id="PF00685"/>
    </source>
</evidence>
<gene>
    <name evidence="4" type="ORF">SAMN04487971_108127</name>
</gene>
<dbReference type="Pfam" id="PF00685">
    <property type="entry name" value="Sulfotransfer_1"/>
    <property type="match status" value="1"/>
</dbReference>
<dbReference type="RefSeq" id="WP_217629696.1">
    <property type="nucleotide sequence ID" value="NZ_FNGE01000008.1"/>
</dbReference>
<organism evidence="4 5">
    <name type="scientific">Paracoccus chinensis</name>
    <dbReference type="NCBI Taxonomy" id="525640"/>
    <lineage>
        <taxon>Bacteria</taxon>
        <taxon>Pseudomonadati</taxon>
        <taxon>Pseudomonadota</taxon>
        <taxon>Alphaproteobacteria</taxon>
        <taxon>Rhodobacterales</taxon>
        <taxon>Paracoccaceae</taxon>
        <taxon>Paracoccus</taxon>
    </lineage>
</organism>
<evidence type="ECO:0000256" key="1">
    <source>
        <dbReference type="ARBA" id="ARBA00005771"/>
    </source>
</evidence>